<gene>
    <name evidence="2" type="ORF">F53441_5293</name>
</gene>
<dbReference type="AlphaFoldDB" id="A0A8H4NZU4"/>
<feature type="region of interest" description="Disordered" evidence="1">
    <location>
        <begin position="1"/>
        <end position="73"/>
    </location>
</feature>
<reference evidence="2" key="1">
    <citation type="submission" date="2020-01" db="EMBL/GenBank/DDBJ databases">
        <title>Identification and distribution of gene clusters putatively required for synthesis of sphingolipid metabolism inhibitors in phylogenetically diverse species of the filamentous fungus Fusarium.</title>
        <authorList>
            <person name="Kim H.-S."/>
            <person name="Busman M."/>
            <person name="Brown D.W."/>
            <person name="Divon H."/>
            <person name="Uhlig S."/>
            <person name="Proctor R.H."/>
        </authorList>
    </citation>
    <scope>NUCLEOTIDE SEQUENCE</scope>
    <source>
        <strain evidence="2">NRRL 53441</strain>
    </source>
</reference>
<organism evidence="2 3">
    <name type="scientific">Fusarium austroafricanum</name>
    <dbReference type="NCBI Taxonomy" id="2364996"/>
    <lineage>
        <taxon>Eukaryota</taxon>
        <taxon>Fungi</taxon>
        <taxon>Dikarya</taxon>
        <taxon>Ascomycota</taxon>
        <taxon>Pezizomycotina</taxon>
        <taxon>Sordariomycetes</taxon>
        <taxon>Hypocreomycetidae</taxon>
        <taxon>Hypocreales</taxon>
        <taxon>Nectriaceae</taxon>
        <taxon>Fusarium</taxon>
        <taxon>Fusarium concolor species complex</taxon>
    </lineage>
</organism>
<keyword evidence="3" id="KW-1185">Reference proteome</keyword>
<dbReference type="Proteomes" id="UP000605986">
    <property type="component" value="Unassembled WGS sequence"/>
</dbReference>
<sequence length="443" mass="51732">MEEYPLIQFPPSQDQMSREDFNSSPHRKIGIYPDDHPSTPHVELDMRLTANDSPPPTGTSLSPGPVSEDGNDDCLSSGSRCAFFKSKLTRELIKADFDDEMRRDALAILRLSGLRESKNEYRAYRREYFYGTMNHWAADSVPDPGLEMDDHFIEGHDDMYQLHQNMLGFIQDYLRKATSYFLPRAYCGLPQLAFEVTYFGKQKLEGEFDLDLLPNSGRKLLFWAFLRHELMSEIRLYKSMFHPEYTPPPQLTQRRGRWFHPYEDEAIRCVQTYVSSLYEAFFSEWYGVELPGLVTASSSSRDSSPPPGQLRRHVHMGFDIVRMKNTFSLVEDIPYVDVQGLSNFGLSLITRLMVDRRCEDSLKLIRRFTKDLKYRCDYSSVHTRHTARIWVRDERVPELWLDICLRHGDASAWSEEALQLVRQRAWVFFPDSRLHPQCQSLVH</sequence>
<feature type="compositionally biased region" description="Low complexity" evidence="1">
    <location>
        <begin position="58"/>
        <end position="67"/>
    </location>
</feature>
<dbReference type="EMBL" id="JAADJG010000209">
    <property type="protein sequence ID" value="KAF4451818.1"/>
    <property type="molecule type" value="Genomic_DNA"/>
</dbReference>
<comment type="caution">
    <text evidence="2">The sequence shown here is derived from an EMBL/GenBank/DDBJ whole genome shotgun (WGS) entry which is preliminary data.</text>
</comment>
<dbReference type="OrthoDB" id="4636359at2759"/>
<feature type="compositionally biased region" description="Basic and acidic residues" evidence="1">
    <location>
        <begin position="33"/>
        <end position="46"/>
    </location>
</feature>
<name>A0A8H4NZU4_9HYPO</name>
<protein>
    <submittedName>
        <fullName evidence="2">Uncharacterized protein</fullName>
    </submittedName>
</protein>
<accession>A0A8H4NZU4</accession>
<proteinExistence type="predicted"/>
<evidence type="ECO:0000313" key="2">
    <source>
        <dbReference type="EMBL" id="KAF4451818.1"/>
    </source>
</evidence>
<evidence type="ECO:0000256" key="1">
    <source>
        <dbReference type="SAM" id="MobiDB-lite"/>
    </source>
</evidence>
<evidence type="ECO:0000313" key="3">
    <source>
        <dbReference type="Proteomes" id="UP000605986"/>
    </source>
</evidence>